<comment type="caution">
    <text evidence="2">The sequence shown here is derived from an EMBL/GenBank/DDBJ whole genome shotgun (WGS) entry which is preliminary data.</text>
</comment>
<evidence type="ECO:0000313" key="3">
    <source>
        <dbReference type="Proteomes" id="UP000648257"/>
    </source>
</evidence>
<evidence type="ECO:0000256" key="1">
    <source>
        <dbReference type="SAM" id="Phobius"/>
    </source>
</evidence>
<accession>A0ABR6X023</accession>
<keyword evidence="1" id="KW-0472">Membrane</keyword>
<feature type="transmembrane region" description="Helical" evidence="1">
    <location>
        <begin position="16"/>
        <end position="34"/>
    </location>
</feature>
<feature type="transmembrane region" description="Helical" evidence="1">
    <location>
        <begin position="72"/>
        <end position="93"/>
    </location>
</feature>
<dbReference type="RefSeq" id="WP_186921134.1">
    <property type="nucleotide sequence ID" value="NZ_JACOFW010000002.1"/>
</dbReference>
<sequence length="105" mass="12074">MSVDNPRRRMTLNRRIMFFLAYVSTAVIAGFFISDMESYWKANLWFPKSIQDLVVAFLLSDDVYVAEQQLEFFQACFHAAFALAIPVALFFAIQGRRVARIKAAL</sequence>
<reference evidence="2 3" key="1">
    <citation type="submission" date="2020-08" db="EMBL/GenBank/DDBJ databases">
        <title>Novel species isolated from subtropical streams in China.</title>
        <authorList>
            <person name="Lu H."/>
        </authorList>
    </citation>
    <scope>NUCLEOTIDE SEQUENCE [LARGE SCALE GENOMIC DNA]</scope>
    <source>
        <strain evidence="2 3">KACC 16656</strain>
    </source>
</reference>
<protein>
    <submittedName>
        <fullName evidence="2">Uncharacterized protein</fullName>
    </submittedName>
</protein>
<proteinExistence type="predicted"/>
<keyword evidence="1" id="KW-0812">Transmembrane</keyword>
<dbReference type="EMBL" id="JACOFW010000002">
    <property type="protein sequence ID" value="MBC3806226.1"/>
    <property type="molecule type" value="Genomic_DNA"/>
</dbReference>
<name>A0ABR6X023_9BURK</name>
<gene>
    <name evidence="2" type="ORF">H8K52_02555</name>
</gene>
<keyword evidence="3" id="KW-1185">Reference proteome</keyword>
<dbReference type="Proteomes" id="UP000648257">
    <property type="component" value="Unassembled WGS sequence"/>
</dbReference>
<keyword evidence="1" id="KW-1133">Transmembrane helix</keyword>
<evidence type="ECO:0000313" key="2">
    <source>
        <dbReference type="EMBL" id="MBC3806226.1"/>
    </source>
</evidence>
<organism evidence="2 3">
    <name type="scientific">Undibacterium seohonense</name>
    <dbReference type="NCBI Taxonomy" id="1344950"/>
    <lineage>
        <taxon>Bacteria</taxon>
        <taxon>Pseudomonadati</taxon>
        <taxon>Pseudomonadota</taxon>
        <taxon>Betaproteobacteria</taxon>
        <taxon>Burkholderiales</taxon>
        <taxon>Oxalobacteraceae</taxon>
        <taxon>Undibacterium</taxon>
    </lineage>
</organism>